<keyword evidence="3" id="KW-1185">Reference proteome</keyword>
<evidence type="ECO:0000313" key="2">
    <source>
        <dbReference type="EMBL" id="KAI5392930.1"/>
    </source>
</evidence>
<organism evidence="2 3">
    <name type="scientific">Pisum sativum</name>
    <name type="common">Garden pea</name>
    <name type="synonym">Lathyrus oleraceus</name>
    <dbReference type="NCBI Taxonomy" id="3888"/>
    <lineage>
        <taxon>Eukaryota</taxon>
        <taxon>Viridiplantae</taxon>
        <taxon>Streptophyta</taxon>
        <taxon>Embryophyta</taxon>
        <taxon>Tracheophyta</taxon>
        <taxon>Spermatophyta</taxon>
        <taxon>Magnoliopsida</taxon>
        <taxon>eudicotyledons</taxon>
        <taxon>Gunneridae</taxon>
        <taxon>Pentapetalae</taxon>
        <taxon>rosids</taxon>
        <taxon>fabids</taxon>
        <taxon>Fabales</taxon>
        <taxon>Fabaceae</taxon>
        <taxon>Papilionoideae</taxon>
        <taxon>50 kb inversion clade</taxon>
        <taxon>NPAAA clade</taxon>
        <taxon>Hologalegina</taxon>
        <taxon>IRL clade</taxon>
        <taxon>Fabeae</taxon>
        <taxon>Lathyrus</taxon>
    </lineage>
</organism>
<dbReference type="EMBL" id="JAMSHJ010000006">
    <property type="protein sequence ID" value="KAI5392930.1"/>
    <property type="molecule type" value="Genomic_DNA"/>
</dbReference>
<gene>
    <name evidence="2" type="ORF">KIW84_060183</name>
</gene>
<dbReference type="Proteomes" id="UP001058974">
    <property type="component" value="Chromosome 6"/>
</dbReference>
<name>A0A9D5A4U4_PEA</name>
<reference evidence="2 3" key="1">
    <citation type="journal article" date="2022" name="Nat. Genet.">
        <title>Improved pea reference genome and pan-genome highlight genomic features and evolutionary characteristics.</title>
        <authorList>
            <person name="Yang T."/>
            <person name="Liu R."/>
            <person name="Luo Y."/>
            <person name="Hu S."/>
            <person name="Wang D."/>
            <person name="Wang C."/>
            <person name="Pandey M.K."/>
            <person name="Ge S."/>
            <person name="Xu Q."/>
            <person name="Li N."/>
            <person name="Li G."/>
            <person name="Huang Y."/>
            <person name="Saxena R.K."/>
            <person name="Ji Y."/>
            <person name="Li M."/>
            <person name="Yan X."/>
            <person name="He Y."/>
            <person name="Liu Y."/>
            <person name="Wang X."/>
            <person name="Xiang C."/>
            <person name="Varshney R.K."/>
            <person name="Ding H."/>
            <person name="Gao S."/>
            <person name="Zong X."/>
        </authorList>
    </citation>
    <scope>NUCLEOTIDE SEQUENCE [LARGE SCALE GENOMIC DNA]</scope>
    <source>
        <strain evidence="2 3">cv. Zhongwan 6</strain>
    </source>
</reference>
<protein>
    <submittedName>
        <fullName evidence="2">Uncharacterized protein</fullName>
    </submittedName>
</protein>
<accession>A0A9D5A4U4</accession>
<keyword evidence="1" id="KW-1133">Transmembrane helix</keyword>
<comment type="caution">
    <text evidence="2">The sequence shown here is derived from an EMBL/GenBank/DDBJ whole genome shotgun (WGS) entry which is preliminary data.</text>
</comment>
<feature type="transmembrane region" description="Helical" evidence="1">
    <location>
        <begin position="16"/>
        <end position="34"/>
    </location>
</feature>
<evidence type="ECO:0000256" key="1">
    <source>
        <dbReference type="SAM" id="Phobius"/>
    </source>
</evidence>
<dbReference type="PANTHER" id="PTHR33872:SF2">
    <property type="entry name" value="DNA POLYMERASE EPSILON CATALYTIC SUBUNIT A"/>
    <property type="match status" value="1"/>
</dbReference>
<sequence length="188" mass="21499">PLTLYSIIIRLTTLQIQWIVIVIYTFRNCIVILYREINQATKMGSLMAGWGSSSIDPKSATLQRNLSLTKNEIDAYWKSKKKIEEEHFRAISNLSETIDQVSRDNDLEKKLKKSMTMPATNIRDSFNMSILDTNLEQLINKNGWWTKSSWAFLNEPPLMEAASNKYAAQFHVANLGPSKLNPEDEISA</sequence>
<keyword evidence="1" id="KW-0812">Transmembrane</keyword>
<proteinExistence type="predicted"/>
<keyword evidence="1" id="KW-0472">Membrane</keyword>
<evidence type="ECO:0000313" key="3">
    <source>
        <dbReference type="Proteomes" id="UP001058974"/>
    </source>
</evidence>
<dbReference type="Gramene" id="Psat06G0018300-T1">
    <property type="protein sequence ID" value="KAI5392930.1"/>
    <property type="gene ID" value="KIW84_060183"/>
</dbReference>
<dbReference type="PANTHER" id="PTHR33872">
    <property type="entry name" value="DNA POLYMERASE EPSILON CATALYTIC SUBUNIT A"/>
    <property type="match status" value="1"/>
</dbReference>
<dbReference type="AlphaFoldDB" id="A0A9D5A4U4"/>
<feature type="non-terminal residue" evidence="2">
    <location>
        <position position="188"/>
    </location>
</feature>